<name>A0A6N6MT85_9HYPH</name>
<organism evidence="4 5">
    <name type="scientific">Methylobacterium planeticum</name>
    <dbReference type="NCBI Taxonomy" id="2615211"/>
    <lineage>
        <taxon>Bacteria</taxon>
        <taxon>Pseudomonadati</taxon>
        <taxon>Pseudomonadota</taxon>
        <taxon>Alphaproteobacteria</taxon>
        <taxon>Hyphomicrobiales</taxon>
        <taxon>Methylobacteriaceae</taxon>
        <taxon>Methylobacterium</taxon>
    </lineage>
</organism>
<dbReference type="AlphaFoldDB" id="A0A6N6MT85"/>
<evidence type="ECO:0000256" key="3">
    <source>
        <dbReference type="ARBA" id="ARBA00023237"/>
    </source>
</evidence>
<dbReference type="InterPro" id="IPR036942">
    <property type="entry name" value="Beta-barrel_TonB_sf"/>
</dbReference>
<sequence length="67" mass="7703">MLSGRTKTIRLPGYDRFDLGLFHGFNGSVRAQVNNENIFDRRYICMADNTITPDAPRTIRAQIIARF</sequence>
<accession>A0A6N6MT85</accession>
<dbReference type="GO" id="GO:0009279">
    <property type="term" value="C:cell outer membrane"/>
    <property type="evidence" value="ECO:0007669"/>
    <property type="project" value="UniProtKB-SubCell"/>
</dbReference>
<keyword evidence="3" id="KW-0998">Cell outer membrane</keyword>
<dbReference type="SUPFAM" id="SSF56935">
    <property type="entry name" value="Porins"/>
    <property type="match status" value="1"/>
</dbReference>
<keyword evidence="2" id="KW-0472">Membrane</keyword>
<reference evidence="4 5" key="1">
    <citation type="submission" date="2019-09" db="EMBL/GenBank/DDBJ databases">
        <title>YIM 132548 draft genome.</title>
        <authorList>
            <person name="Jiang L."/>
        </authorList>
    </citation>
    <scope>NUCLEOTIDE SEQUENCE [LARGE SCALE GENOMIC DNA]</scope>
    <source>
        <strain evidence="4 5">YIM 132548</strain>
    </source>
</reference>
<keyword evidence="4" id="KW-0675">Receptor</keyword>
<evidence type="ECO:0000256" key="2">
    <source>
        <dbReference type="ARBA" id="ARBA00023136"/>
    </source>
</evidence>
<dbReference type="Proteomes" id="UP000441523">
    <property type="component" value="Unassembled WGS sequence"/>
</dbReference>
<evidence type="ECO:0000313" key="5">
    <source>
        <dbReference type="Proteomes" id="UP000441523"/>
    </source>
</evidence>
<keyword evidence="5" id="KW-1185">Reference proteome</keyword>
<comment type="caution">
    <text evidence="4">The sequence shown here is derived from an EMBL/GenBank/DDBJ whole genome shotgun (WGS) entry which is preliminary data.</text>
</comment>
<protein>
    <submittedName>
        <fullName evidence="4">TonB-dependent receptor</fullName>
    </submittedName>
</protein>
<gene>
    <name evidence="4" type="ORF">F6X51_10700</name>
</gene>
<dbReference type="Gene3D" id="2.40.170.20">
    <property type="entry name" value="TonB-dependent receptor, beta-barrel domain"/>
    <property type="match status" value="1"/>
</dbReference>
<evidence type="ECO:0000313" key="4">
    <source>
        <dbReference type="EMBL" id="KAB1073653.1"/>
    </source>
</evidence>
<dbReference type="EMBL" id="VZZJ01000007">
    <property type="protein sequence ID" value="KAB1073653.1"/>
    <property type="molecule type" value="Genomic_DNA"/>
</dbReference>
<comment type="subcellular location">
    <subcellularLocation>
        <location evidence="1">Cell outer membrane</location>
    </subcellularLocation>
</comment>
<evidence type="ECO:0000256" key="1">
    <source>
        <dbReference type="ARBA" id="ARBA00004442"/>
    </source>
</evidence>
<proteinExistence type="predicted"/>